<protein>
    <recommendedName>
        <fullName evidence="11">G-protein coupled receptors family 1 profile domain-containing protein</fullName>
    </recommendedName>
</protein>
<dbReference type="PROSITE" id="PS00237">
    <property type="entry name" value="G_PROTEIN_RECEP_F1_1"/>
    <property type="match status" value="1"/>
</dbReference>
<keyword evidence="4 8" id="KW-0297">G-protein coupled receptor</keyword>
<dbReference type="PRINTS" id="PR00237">
    <property type="entry name" value="GPCRRHODOPSN"/>
</dbReference>
<dbReference type="Gene3D" id="1.20.1070.10">
    <property type="entry name" value="Rhodopsin 7-helix transmembrane proteins"/>
    <property type="match status" value="1"/>
</dbReference>
<dbReference type="Pfam" id="PF10148">
    <property type="entry name" value="SCHIP-1_C"/>
    <property type="match status" value="1"/>
</dbReference>
<dbReference type="PANTHER" id="PTHR24237:SF36">
    <property type="entry name" value="P2Y PURINOCEPTOR 3-LIKE"/>
    <property type="match status" value="1"/>
</dbReference>
<feature type="compositionally biased region" description="Basic and acidic residues" evidence="9">
    <location>
        <begin position="7"/>
        <end position="20"/>
    </location>
</feature>
<dbReference type="GO" id="GO:0004930">
    <property type="term" value="F:G protein-coupled receptor activity"/>
    <property type="evidence" value="ECO:0007669"/>
    <property type="project" value="UniProtKB-KW"/>
</dbReference>
<keyword evidence="6 8" id="KW-0675">Receptor</keyword>
<accession>A0A553QMC9</accession>
<comment type="similarity">
    <text evidence="8">Belongs to the G-protein coupled receptor 1 family.</text>
</comment>
<feature type="transmembrane region" description="Helical" evidence="10">
    <location>
        <begin position="548"/>
        <end position="572"/>
    </location>
</feature>
<keyword evidence="3 10" id="KW-1133">Transmembrane helix</keyword>
<evidence type="ECO:0000256" key="2">
    <source>
        <dbReference type="ARBA" id="ARBA00022692"/>
    </source>
</evidence>
<evidence type="ECO:0000259" key="11">
    <source>
        <dbReference type="PROSITE" id="PS50262"/>
    </source>
</evidence>
<keyword evidence="7 8" id="KW-0807">Transducer</keyword>
<feature type="transmembrane region" description="Helical" evidence="10">
    <location>
        <begin position="417"/>
        <end position="435"/>
    </location>
</feature>
<dbReference type="PRINTS" id="PR01157">
    <property type="entry name" value="P2YPURNOCPTR"/>
</dbReference>
<organism evidence="12 13">
    <name type="scientific">Danionella cerebrum</name>
    <dbReference type="NCBI Taxonomy" id="2873325"/>
    <lineage>
        <taxon>Eukaryota</taxon>
        <taxon>Metazoa</taxon>
        <taxon>Chordata</taxon>
        <taxon>Craniata</taxon>
        <taxon>Vertebrata</taxon>
        <taxon>Euteleostomi</taxon>
        <taxon>Actinopterygii</taxon>
        <taxon>Neopterygii</taxon>
        <taxon>Teleostei</taxon>
        <taxon>Ostariophysi</taxon>
        <taxon>Cypriniformes</taxon>
        <taxon>Danionidae</taxon>
        <taxon>Danioninae</taxon>
        <taxon>Danionella</taxon>
    </lineage>
</organism>
<dbReference type="GO" id="GO:0008142">
    <property type="term" value="F:oxysterol binding"/>
    <property type="evidence" value="ECO:0007669"/>
    <property type="project" value="InterPro"/>
</dbReference>
<dbReference type="PROSITE" id="PS50262">
    <property type="entry name" value="G_PROTEIN_RECEP_F1_2"/>
    <property type="match status" value="1"/>
</dbReference>
<evidence type="ECO:0000313" key="12">
    <source>
        <dbReference type="EMBL" id="TRY91151.1"/>
    </source>
</evidence>
<evidence type="ECO:0000256" key="6">
    <source>
        <dbReference type="ARBA" id="ARBA00023170"/>
    </source>
</evidence>
<evidence type="ECO:0000256" key="10">
    <source>
        <dbReference type="SAM" id="Phobius"/>
    </source>
</evidence>
<dbReference type="InterPro" id="IPR017452">
    <property type="entry name" value="GPCR_Rhodpsn_7TM"/>
</dbReference>
<comment type="caution">
    <text evidence="12">The sequence shown here is derived from an EMBL/GenBank/DDBJ whole genome shotgun (WGS) entry which is preliminary data.</text>
</comment>
<keyword evidence="5 10" id="KW-0472">Membrane</keyword>
<feature type="transmembrane region" description="Helical" evidence="10">
    <location>
        <begin position="467"/>
        <end position="490"/>
    </location>
</feature>
<evidence type="ECO:0000256" key="1">
    <source>
        <dbReference type="ARBA" id="ARBA00004141"/>
    </source>
</evidence>
<evidence type="ECO:0000256" key="3">
    <source>
        <dbReference type="ARBA" id="ARBA00022989"/>
    </source>
</evidence>
<feature type="domain" description="G-protein coupled receptors family 1 profile" evidence="11">
    <location>
        <begin position="313"/>
        <end position="608"/>
    </location>
</feature>
<dbReference type="InterPro" id="IPR000276">
    <property type="entry name" value="GPCR_Rhodpsn"/>
</dbReference>
<dbReference type="InterPro" id="IPR015649">
    <property type="entry name" value="SCHIP_1_C"/>
</dbReference>
<feature type="region of interest" description="Disordered" evidence="9">
    <location>
        <begin position="1"/>
        <end position="34"/>
    </location>
</feature>
<proteinExistence type="inferred from homology"/>
<evidence type="ECO:0000256" key="4">
    <source>
        <dbReference type="ARBA" id="ARBA00023040"/>
    </source>
</evidence>
<dbReference type="EMBL" id="SRMA01025774">
    <property type="protein sequence ID" value="TRY91151.1"/>
    <property type="molecule type" value="Genomic_DNA"/>
</dbReference>
<feature type="transmembrane region" description="Helical" evidence="10">
    <location>
        <begin position="374"/>
        <end position="396"/>
    </location>
</feature>
<dbReference type="GO" id="GO:0016020">
    <property type="term" value="C:membrane"/>
    <property type="evidence" value="ECO:0007669"/>
    <property type="project" value="UniProtKB-SubCell"/>
</dbReference>
<dbReference type="OrthoDB" id="10011262at2759"/>
<evidence type="ECO:0000256" key="7">
    <source>
        <dbReference type="ARBA" id="ARBA00023224"/>
    </source>
</evidence>
<feature type="region of interest" description="Disordered" evidence="9">
    <location>
        <begin position="128"/>
        <end position="172"/>
    </location>
</feature>
<dbReference type="SUPFAM" id="SSF81321">
    <property type="entry name" value="Family A G protein-coupled receptor-like"/>
    <property type="match status" value="1"/>
</dbReference>
<evidence type="ECO:0000256" key="5">
    <source>
        <dbReference type="ARBA" id="ARBA00023136"/>
    </source>
</evidence>
<dbReference type="AlphaFoldDB" id="A0A553QMC9"/>
<gene>
    <name evidence="12" type="ORF">DNTS_014124</name>
</gene>
<feature type="compositionally biased region" description="Acidic residues" evidence="9">
    <location>
        <begin position="21"/>
        <end position="30"/>
    </location>
</feature>
<dbReference type="InterPro" id="IPR047160">
    <property type="entry name" value="GP183-like"/>
</dbReference>
<sequence>MQLLDMDGVKEKERERRDEKESDETEEDTEGAALLWQDAYPEDDLGLPIMHWEDLSLCIAELEKQQEEQRQREKESEKLSTDWPEIHGLSCRRETYEDVEDGNSRLTSLTSRLQTQMNLQLCFINDSESDDEEQTEAKKEVANPSCKSGNSQHLENELGSSSSSTKKTKSRGFKNDVRAALSVLRHKFRIEQKQNFSLKELKGLRTSLSKDIHDLSSELVGRLLTRDQLRTEQDAMLLEFILLKGQLSTNMCENKREGQIMEQGMTEGEKGANGHLSISDNSSGTGTCNIDESYKYIFLPICYSFTFVFSISLNFVVLYRSFRRTRRWNASLIYMVNLATTDFMYGLSLPFLVASYIMQDDWVFGDFMCRLVRFLFYFNLYCSIFFLTCISVHRYLGICHPMKNITLETKRAVKGTCVLVWVAVFALTCPIFRFAQTQYLPREGKGQKEELFNNCWDDAIDREFHDYIPYGVTLHFLGFFVPFSIIAWCYSRVVLTIFRTLHSQPPPQRVRSGTGCESVAGIGGEGMSIILGAHSPYVNRRRKSIKTIITITLLFALCFFPFHVTRTIFLLLKVTSKVRCHTMRMVSICYKITRPLASFNAWLNALLYFLTKEKNGPCCQKPEHAKRGLLWPLRKLVKAEEEDDNEAEEMRNHKDNGSTVENNLYKGLP</sequence>
<dbReference type="FunFam" id="1.20.1070.10:FF:000609">
    <property type="entry name" value="Si:dkey-6n21.13"/>
    <property type="match status" value="1"/>
</dbReference>
<comment type="subcellular location">
    <subcellularLocation>
        <location evidence="1">Membrane</location>
        <topology evidence="1">Multi-pass membrane protein</topology>
    </subcellularLocation>
</comment>
<name>A0A553QMC9_9TELE</name>
<dbReference type="PANTHER" id="PTHR24237">
    <property type="entry name" value="G-PROTEIN COUPLED RECEPTOR"/>
    <property type="match status" value="1"/>
</dbReference>
<evidence type="ECO:0000256" key="8">
    <source>
        <dbReference type="RuleBase" id="RU000688"/>
    </source>
</evidence>
<feature type="region of interest" description="Disordered" evidence="9">
    <location>
        <begin position="640"/>
        <end position="669"/>
    </location>
</feature>
<feature type="transmembrane region" description="Helical" evidence="10">
    <location>
        <begin position="331"/>
        <end position="354"/>
    </location>
</feature>
<keyword evidence="13" id="KW-1185">Reference proteome</keyword>
<feature type="transmembrane region" description="Helical" evidence="10">
    <location>
        <begin position="297"/>
        <end position="319"/>
    </location>
</feature>
<dbReference type="CDD" id="cd15968">
    <property type="entry name" value="7tmA_P2Y6_P2Y3-like"/>
    <property type="match status" value="1"/>
</dbReference>
<keyword evidence="2 8" id="KW-0812">Transmembrane</keyword>
<evidence type="ECO:0000313" key="13">
    <source>
        <dbReference type="Proteomes" id="UP000316079"/>
    </source>
</evidence>
<dbReference type="Proteomes" id="UP000316079">
    <property type="component" value="Unassembled WGS sequence"/>
</dbReference>
<dbReference type="Pfam" id="PF00001">
    <property type="entry name" value="7tm_1"/>
    <property type="match status" value="1"/>
</dbReference>
<evidence type="ECO:0000256" key="9">
    <source>
        <dbReference type="SAM" id="MobiDB-lite"/>
    </source>
</evidence>
<reference evidence="12 13" key="1">
    <citation type="journal article" date="2019" name="Sci. Data">
        <title>Hybrid genome assembly and annotation of Danionella translucida.</title>
        <authorList>
            <person name="Kadobianskyi M."/>
            <person name="Schulze L."/>
            <person name="Schuelke M."/>
            <person name="Judkewitz B."/>
        </authorList>
    </citation>
    <scope>NUCLEOTIDE SEQUENCE [LARGE SCALE GENOMIC DNA]</scope>
    <source>
        <strain evidence="12 13">Bolton</strain>
    </source>
</reference>
<dbReference type="STRING" id="623744.A0A553QMC9"/>